<dbReference type="PANTHER" id="PTHR22801:SF63">
    <property type="entry name" value="C-TYPE LECTIN DOMAIN-CONTAINING PROTEIN"/>
    <property type="match status" value="1"/>
</dbReference>
<organism evidence="4 5">
    <name type="scientific">Branchiostoma lanceolatum</name>
    <name type="common">Common lancelet</name>
    <name type="synonym">Amphioxus lanceolatum</name>
    <dbReference type="NCBI Taxonomy" id="7740"/>
    <lineage>
        <taxon>Eukaryota</taxon>
        <taxon>Metazoa</taxon>
        <taxon>Chordata</taxon>
        <taxon>Cephalochordata</taxon>
        <taxon>Leptocardii</taxon>
        <taxon>Amphioxiformes</taxon>
        <taxon>Branchiostomatidae</taxon>
        <taxon>Branchiostoma</taxon>
    </lineage>
</organism>
<evidence type="ECO:0000259" key="3">
    <source>
        <dbReference type="PROSITE" id="PS50041"/>
    </source>
</evidence>
<keyword evidence="5" id="KW-1185">Reference proteome</keyword>
<dbReference type="SMART" id="SM00034">
    <property type="entry name" value="CLECT"/>
    <property type="match status" value="1"/>
</dbReference>
<dbReference type="InterPro" id="IPR018378">
    <property type="entry name" value="C-type_lectin_CS"/>
</dbReference>
<dbReference type="InterPro" id="IPR016187">
    <property type="entry name" value="CTDL_fold"/>
</dbReference>
<feature type="compositionally biased region" description="Polar residues" evidence="2">
    <location>
        <begin position="52"/>
        <end position="62"/>
    </location>
</feature>
<dbReference type="PROSITE" id="PS00615">
    <property type="entry name" value="C_TYPE_LECTIN_1"/>
    <property type="match status" value="1"/>
</dbReference>
<dbReference type="CDD" id="cd00037">
    <property type="entry name" value="CLECT"/>
    <property type="match status" value="1"/>
</dbReference>
<feature type="region of interest" description="Disordered" evidence="2">
    <location>
        <begin position="1"/>
        <end position="103"/>
    </location>
</feature>
<dbReference type="SUPFAM" id="SSF56436">
    <property type="entry name" value="C-type lectin-like"/>
    <property type="match status" value="1"/>
</dbReference>
<dbReference type="Pfam" id="PF00059">
    <property type="entry name" value="Lectin_C"/>
    <property type="match status" value="1"/>
</dbReference>
<dbReference type="InterPro" id="IPR001304">
    <property type="entry name" value="C-type_lectin-like"/>
</dbReference>
<sequence length="238" mass="26564">MAFGNRACRQEAGAQVPERHRPPTTDGFYFSRSLKRTFQHGETADPWPADLDTTSTTINESLNEPRLERNMTTPAPPRETPTPPRGTPTPPRGTPAPPAVNDSCRGDYKLVSGACVRLYNNWKSHAAAMTACKADGATLAMPKTEELDVALRDLVKTEGNKAYHWIGMEDKDGTWYWVDDSLVGSNGYKGWSPGEPNELRWFSLCGQYWSGGPTSYPMWSDDTCFLLKRFICQRRPSA</sequence>
<accession>A0A8J9ZEX8</accession>
<dbReference type="Proteomes" id="UP000838412">
    <property type="component" value="Chromosome 2"/>
</dbReference>
<evidence type="ECO:0000313" key="5">
    <source>
        <dbReference type="Proteomes" id="UP000838412"/>
    </source>
</evidence>
<evidence type="ECO:0000313" key="4">
    <source>
        <dbReference type="EMBL" id="CAH1253321.1"/>
    </source>
</evidence>
<gene>
    <name evidence="4" type="primary">CD209</name>
    <name evidence="4" type="ORF">BLAG_LOCUS13131</name>
</gene>
<protein>
    <submittedName>
        <fullName evidence="4">CD209 protein</fullName>
    </submittedName>
</protein>
<dbReference type="PANTHER" id="PTHR22801">
    <property type="entry name" value="LITHOSTATHINE"/>
    <property type="match status" value="1"/>
</dbReference>
<name>A0A8J9ZEX8_BRALA</name>
<feature type="domain" description="C-type lectin" evidence="3">
    <location>
        <begin position="111"/>
        <end position="233"/>
    </location>
</feature>
<evidence type="ECO:0000256" key="1">
    <source>
        <dbReference type="ARBA" id="ARBA00023157"/>
    </source>
</evidence>
<dbReference type="InterPro" id="IPR016186">
    <property type="entry name" value="C-type_lectin-like/link_sf"/>
</dbReference>
<dbReference type="InterPro" id="IPR050801">
    <property type="entry name" value="Ca-Dep_Lectins_ImmuneDev"/>
</dbReference>
<dbReference type="AlphaFoldDB" id="A0A8J9ZEX8"/>
<dbReference type="PROSITE" id="PS50041">
    <property type="entry name" value="C_TYPE_LECTIN_2"/>
    <property type="match status" value="1"/>
</dbReference>
<reference evidence="4" key="1">
    <citation type="submission" date="2022-01" db="EMBL/GenBank/DDBJ databases">
        <authorList>
            <person name="Braso-Vives M."/>
        </authorList>
    </citation>
    <scope>NUCLEOTIDE SEQUENCE</scope>
</reference>
<dbReference type="EMBL" id="OV696687">
    <property type="protein sequence ID" value="CAH1253321.1"/>
    <property type="molecule type" value="Genomic_DNA"/>
</dbReference>
<proteinExistence type="predicted"/>
<dbReference type="Gene3D" id="3.10.100.10">
    <property type="entry name" value="Mannose-Binding Protein A, subunit A"/>
    <property type="match status" value="1"/>
</dbReference>
<evidence type="ECO:0000256" key="2">
    <source>
        <dbReference type="SAM" id="MobiDB-lite"/>
    </source>
</evidence>
<dbReference type="OrthoDB" id="8950604at2759"/>
<keyword evidence="1" id="KW-1015">Disulfide bond</keyword>
<feature type="compositionally biased region" description="Pro residues" evidence="2">
    <location>
        <begin position="74"/>
        <end position="98"/>
    </location>
</feature>